<protein>
    <submittedName>
        <fullName evidence="2">Uncharacterized protein</fullName>
    </submittedName>
</protein>
<feature type="signal peptide" evidence="1">
    <location>
        <begin position="1"/>
        <end position="26"/>
    </location>
</feature>
<dbReference type="OMA" id="ENNYLPC"/>
<organism evidence="2 3">
    <name type="scientific">Eutypa lata (strain UCR-EL1)</name>
    <name type="common">Grapevine dieback disease fungus</name>
    <name type="synonym">Eutypa armeniacae</name>
    <dbReference type="NCBI Taxonomy" id="1287681"/>
    <lineage>
        <taxon>Eukaryota</taxon>
        <taxon>Fungi</taxon>
        <taxon>Dikarya</taxon>
        <taxon>Ascomycota</taxon>
        <taxon>Pezizomycotina</taxon>
        <taxon>Sordariomycetes</taxon>
        <taxon>Xylariomycetidae</taxon>
        <taxon>Xylariales</taxon>
        <taxon>Diatrypaceae</taxon>
        <taxon>Eutypa</taxon>
    </lineage>
</organism>
<feature type="chain" id="PRO_5004085885" evidence="1">
    <location>
        <begin position="27"/>
        <end position="322"/>
    </location>
</feature>
<dbReference type="eggNOG" id="ENOG502SJXQ">
    <property type="taxonomic scope" value="Eukaryota"/>
</dbReference>
<proteinExistence type="predicted"/>
<keyword evidence="3" id="KW-1185">Reference proteome</keyword>
<accession>M7TNQ8</accession>
<evidence type="ECO:0000313" key="2">
    <source>
        <dbReference type="EMBL" id="EMR71541.1"/>
    </source>
</evidence>
<dbReference type="Proteomes" id="UP000012174">
    <property type="component" value="Unassembled WGS sequence"/>
</dbReference>
<name>M7TNQ8_EUTLA</name>
<dbReference type="HOGENOM" id="CLU_057891_0_0_1"/>
<reference evidence="3" key="1">
    <citation type="journal article" date="2013" name="Genome Announc.">
        <title>Draft genome sequence of the grapevine dieback fungus Eutypa lata UCR-EL1.</title>
        <authorList>
            <person name="Blanco-Ulate B."/>
            <person name="Rolshausen P.E."/>
            <person name="Cantu D."/>
        </authorList>
    </citation>
    <scope>NUCLEOTIDE SEQUENCE [LARGE SCALE GENOMIC DNA]</scope>
    <source>
        <strain evidence="3">UCR-EL1</strain>
    </source>
</reference>
<evidence type="ECO:0000313" key="3">
    <source>
        <dbReference type="Proteomes" id="UP000012174"/>
    </source>
</evidence>
<sequence length="322" mass="35026">MSHRTSHVLLTLLPIWAALFFHTTSSSPLLLAQRQDDDGCVTQDSANPHAEEYPDFVSGNLNGTTLIVPIPLSIARQVIPSQYGILEDAYRSLLPSSFPQDAYPMMAVGVHDHDIQFPAYGAHPSDFSRAALEFPFLDILGDNYSSFRWAATMLITAGNDVAISGSEGFGITVYPGSFSPSCDAYAYIADPSAPESNNMTHYFQASSENDALGRLLSLQTAPTTGGTDAYGLDFLKNITNQPVFANDTTVCDNYQRLFNTSLTLPPNEPVPVRGHVEARIEPFADEAQVWEDNVFGWRVSTGFLEPPVAASCASLKGYSGVW</sequence>
<dbReference type="KEGG" id="ela:UCREL1_1411"/>
<evidence type="ECO:0000256" key="1">
    <source>
        <dbReference type="SAM" id="SignalP"/>
    </source>
</evidence>
<dbReference type="EMBL" id="KB705626">
    <property type="protein sequence ID" value="EMR71541.1"/>
    <property type="molecule type" value="Genomic_DNA"/>
</dbReference>
<gene>
    <name evidence="2" type="ORF">UCREL1_1411</name>
</gene>
<dbReference type="OrthoDB" id="265717at2759"/>
<dbReference type="AlphaFoldDB" id="M7TNQ8"/>
<keyword evidence="1" id="KW-0732">Signal</keyword>